<keyword evidence="2" id="KW-1185">Reference proteome</keyword>
<dbReference type="Proteomes" id="UP000030706">
    <property type="component" value="Unassembled WGS sequence"/>
</dbReference>
<dbReference type="HOGENOM" id="CLU_3105956_0_0_1"/>
<reference evidence="1 2" key="1">
    <citation type="journal article" date="2014" name="BMC Genomics">
        <title>Genome sequencing of four Aureobasidium pullulans varieties: biotechnological potential, stress tolerance, and description of new species.</title>
        <authorList>
            <person name="Gostin Ar C."/>
            <person name="Ohm R.A."/>
            <person name="Kogej T."/>
            <person name="Sonjak S."/>
            <person name="Turk M."/>
            <person name="Zajc J."/>
            <person name="Zalar P."/>
            <person name="Grube M."/>
            <person name="Sun H."/>
            <person name="Han J."/>
            <person name="Sharma A."/>
            <person name="Chiniquy J."/>
            <person name="Ngan C.Y."/>
            <person name="Lipzen A."/>
            <person name="Barry K."/>
            <person name="Grigoriev I.V."/>
            <person name="Gunde-Cimerman N."/>
        </authorList>
    </citation>
    <scope>NUCLEOTIDE SEQUENCE [LARGE SCALE GENOMIC DNA]</scope>
    <source>
        <strain evidence="1 2">EXF-150</strain>
    </source>
</reference>
<dbReference type="AlphaFoldDB" id="A0A074XFE1"/>
<proteinExistence type="predicted"/>
<dbReference type="EMBL" id="KL584987">
    <property type="protein sequence ID" value="KEQ82459.1"/>
    <property type="molecule type" value="Genomic_DNA"/>
</dbReference>
<gene>
    <name evidence="1" type="ORF">M438DRAFT_347233</name>
</gene>
<evidence type="ECO:0000313" key="2">
    <source>
        <dbReference type="Proteomes" id="UP000030706"/>
    </source>
</evidence>
<sequence>MDSWWEEASVKFVACGNGHGIPVQMCLPVGLALSMSRRTRTAVISNNSAFV</sequence>
<evidence type="ECO:0000313" key="1">
    <source>
        <dbReference type="EMBL" id="KEQ82459.1"/>
    </source>
</evidence>
<dbReference type="GeneID" id="40748160"/>
<protein>
    <submittedName>
        <fullName evidence="1">Uncharacterized protein</fullName>
    </submittedName>
</protein>
<dbReference type="RefSeq" id="XP_029758646.1">
    <property type="nucleotide sequence ID" value="XM_029905854.1"/>
</dbReference>
<organism evidence="1 2">
    <name type="scientific">Aureobasidium pullulans EXF-150</name>
    <dbReference type="NCBI Taxonomy" id="1043002"/>
    <lineage>
        <taxon>Eukaryota</taxon>
        <taxon>Fungi</taxon>
        <taxon>Dikarya</taxon>
        <taxon>Ascomycota</taxon>
        <taxon>Pezizomycotina</taxon>
        <taxon>Dothideomycetes</taxon>
        <taxon>Dothideomycetidae</taxon>
        <taxon>Dothideales</taxon>
        <taxon>Saccotheciaceae</taxon>
        <taxon>Aureobasidium</taxon>
    </lineage>
</organism>
<accession>A0A074XFE1</accession>
<name>A0A074XFE1_AURPU</name>